<dbReference type="EMBL" id="MU864397">
    <property type="protein sequence ID" value="KAK4187777.1"/>
    <property type="molecule type" value="Genomic_DNA"/>
</dbReference>
<dbReference type="AlphaFoldDB" id="A0AAN7AJ09"/>
<evidence type="ECO:0000313" key="1">
    <source>
        <dbReference type="EMBL" id="KAK4187777.1"/>
    </source>
</evidence>
<keyword evidence="2" id="KW-1185">Reference proteome</keyword>
<proteinExistence type="predicted"/>
<dbReference type="Gene3D" id="3.30.200.20">
    <property type="entry name" value="Phosphorylase Kinase, domain 1"/>
    <property type="match status" value="1"/>
</dbReference>
<evidence type="ECO:0000313" key="2">
    <source>
        <dbReference type="Proteomes" id="UP001302126"/>
    </source>
</evidence>
<feature type="non-terminal residue" evidence="1">
    <location>
        <position position="1"/>
    </location>
</feature>
<accession>A0AAN7AJ09</accession>
<reference evidence="1" key="1">
    <citation type="journal article" date="2023" name="Mol. Phylogenet. Evol.">
        <title>Genome-scale phylogeny and comparative genomics of the fungal order Sordariales.</title>
        <authorList>
            <person name="Hensen N."/>
            <person name="Bonometti L."/>
            <person name="Westerberg I."/>
            <person name="Brannstrom I.O."/>
            <person name="Guillou S."/>
            <person name="Cros-Aarteil S."/>
            <person name="Calhoun S."/>
            <person name="Haridas S."/>
            <person name="Kuo A."/>
            <person name="Mondo S."/>
            <person name="Pangilinan J."/>
            <person name="Riley R."/>
            <person name="LaButti K."/>
            <person name="Andreopoulos B."/>
            <person name="Lipzen A."/>
            <person name="Chen C."/>
            <person name="Yan M."/>
            <person name="Daum C."/>
            <person name="Ng V."/>
            <person name="Clum A."/>
            <person name="Steindorff A."/>
            <person name="Ohm R.A."/>
            <person name="Martin F."/>
            <person name="Silar P."/>
            <person name="Natvig D.O."/>
            <person name="Lalanne C."/>
            <person name="Gautier V."/>
            <person name="Ament-Velasquez S.L."/>
            <person name="Kruys A."/>
            <person name="Hutchinson M.I."/>
            <person name="Powell A.J."/>
            <person name="Barry K."/>
            <person name="Miller A.N."/>
            <person name="Grigoriev I.V."/>
            <person name="Debuchy R."/>
            <person name="Gladieux P."/>
            <person name="Hiltunen Thoren M."/>
            <person name="Johannesson H."/>
        </authorList>
    </citation>
    <scope>NUCLEOTIDE SEQUENCE</scope>
    <source>
        <strain evidence="1">PSN309</strain>
    </source>
</reference>
<gene>
    <name evidence="1" type="ORF">QBC35DRAFT_370110</name>
</gene>
<reference evidence="1" key="2">
    <citation type="submission" date="2023-05" db="EMBL/GenBank/DDBJ databases">
        <authorList>
            <consortium name="Lawrence Berkeley National Laboratory"/>
            <person name="Steindorff A."/>
            <person name="Hensen N."/>
            <person name="Bonometti L."/>
            <person name="Westerberg I."/>
            <person name="Brannstrom I.O."/>
            <person name="Guillou S."/>
            <person name="Cros-Aarteil S."/>
            <person name="Calhoun S."/>
            <person name="Haridas S."/>
            <person name="Kuo A."/>
            <person name="Mondo S."/>
            <person name="Pangilinan J."/>
            <person name="Riley R."/>
            <person name="Labutti K."/>
            <person name="Andreopoulos B."/>
            <person name="Lipzen A."/>
            <person name="Chen C."/>
            <person name="Yanf M."/>
            <person name="Daum C."/>
            <person name="Ng V."/>
            <person name="Clum A."/>
            <person name="Ohm R."/>
            <person name="Martin F."/>
            <person name="Silar P."/>
            <person name="Natvig D."/>
            <person name="Lalanne C."/>
            <person name="Gautier V."/>
            <person name="Ament-Velasquez S.L."/>
            <person name="Kruys A."/>
            <person name="Hutchinson M.I."/>
            <person name="Powell A.J."/>
            <person name="Barry K."/>
            <person name="Miller A.N."/>
            <person name="Grigoriev I.V."/>
            <person name="Debuchy R."/>
            <person name="Gladieux P."/>
            <person name="Thoren M.H."/>
            <person name="Johannesson H."/>
        </authorList>
    </citation>
    <scope>NUCLEOTIDE SEQUENCE</scope>
    <source>
        <strain evidence="1">PSN309</strain>
    </source>
</reference>
<dbReference type="Proteomes" id="UP001302126">
    <property type="component" value="Unassembled WGS sequence"/>
</dbReference>
<protein>
    <submittedName>
        <fullName evidence="1">Uncharacterized protein</fullName>
    </submittedName>
</protein>
<feature type="non-terminal residue" evidence="1">
    <location>
        <position position="127"/>
    </location>
</feature>
<name>A0AAN7AJ09_9PEZI</name>
<comment type="caution">
    <text evidence="1">The sequence shown here is derived from an EMBL/GenBank/DDBJ whole genome shotgun (WGS) entry which is preliminary data.</text>
</comment>
<organism evidence="1 2">
    <name type="scientific">Podospora australis</name>
    <dbReference type="NCBI Taxonomy" id="1536484"/>
    <lineage>
        <taxon>Eukaryota</taxon>
        <taxon>Fungi</taxon>
        <taxon>Dikarya</taxon>
        <taxon>Ascomycota</taxon>
        <taxon>Pezizomycotina</taxon>
        <taxon>Sordariomycetes</taxon>
        <taxon>Sordariomycetidae</taxon>
        <taxon>Sordariales</taxon>
        <taxon>Podosporaceae</taxon>
        <taxon>Podospora</taxon>
    </lineage>
</organism>
<sequence>LKTLEPEILPLSSYYDVSVEKIQDYGEGKHLPVALGAVLGGRYRVVHKLEFSSSSLSYVCRDTHLKHWRRVTTTLACQHDVANSLLKEFKRRRALALEKWADIWGVIRARFDVTSASGTHACMVYPL</sequence>